<dbReference type="PROSITE" id="PS50112">
    <property type="entry name" value="PAS"/>
    <property type="match status" value="1"/>
</dbReference>
<keyword evidence="4" id="KW-0808">Transferase</keyword>
<dbReference type="GO" id="GO:0005524">
    <property type="term" value="F:ATP binding"/>
    <property type="evidence" value="ECO:0007669"/>
    <property type="project" value="UniProtKB-KW"/>
</dbReference>
<dbReference type="RefSeq" id="WP_346753427.1">
    <property type="nucleotide sequence ID" value="NZ_JAUJEA010000007.1"/>
</dbReference>
<comment type="catalytic activity">
    <reaction evidence="1">
        <text>ATP + protein L-histidine = ADP + protein N-phospho-L-histidine.</text>
        <dbReference type="EC" id="2.7.13.3"/>
    </reaction>
</comment>
<keyword evidence="9" id="KW-1133">Transmembrane helix</keyword>
<keyword evidence="13" id="KW-1185">Reference proteome</keyword>
<dbReference type="InterPro" id="IPR005467">
    <property type="entry name" value="His_kinase_dom"/>
</dbReference>
<dbReference type="InterPro" id="IPR000014">
    <property type="entry name" value="PAS"/>
</dbReference>
<reference evidence="12" key="1">
    <citation type="submission" date="2023-06" db="EMBL/GenBank/DDBJ databases">
        <title>Genomic of Parafulvivirga corallium.</title>
        <authorList>
            <person name="Wang G."/>
        </authorList>
    </citation>
    <scope>NUCLEOTIDE SEQUENCE</scope>
    <source>
        <strain evidence="12">BMA10</strain>
    </source>
</reference>
<dbReference type="SMART" id="SM00091">
    <property type="entry name" value="PAS"/>
    <property type="match status" value="1"/>
</dbReference>
<dbReference type="SUPFAM" id="SSF55785">
    <property type="entry name" value="PYP-like sensor domain (PAS domain)"/>
    <property type="match status" value="1"/>
</dbReference>
<dbReference type="Gene3D" id="3.30.450.20">
    <property type="entry name" value="PAS domain"/>
    <property type="match status" value="1"/>
</dbReference>
<evidence type="ECO:0000256" key="4">
    <source>
        <dbReference type="ARBA" id="ARBA00022679"/>
    </source>
</evidence>
<dbReference type="InterPro" id="IPR035965">
    <property type="entry name" value="PAS-like_dom_sf"/>
</dbReference>
<evidence type="ECO:0000256" key="2">
    <source>
        <dbReference type="ARBA" id="ARBA00012438"/>
    </source>
</evidence>
<dbReference type="NCBIfam" id="TIGR00229">
    <property type="entry name" value="sensory_box"/>
    <property type="match status" value="1"/>
</dbReference>
<dbReference type="SUPFAM" id="SSF55874">
    <property type="entry name" value="ATPase domain of HSP90 chaperone/DNA topoisomerase II/histidine kinase"/>
    <property type="match status" value="1"/>
</dbReference>
<keyword evidence="3" id="KW-0597">Phosphoprotein</keyword>
<comment type="caution">
    <text evidence="12">The sequence shown here is derived from an EMBL/GenBank/DDBJ whole genome shotgun (WGS) entry which is preliminary data.</text>
</comment>
<keyword evidence="9" id="KW-0812">Transmembrane</keyword>
<keyword evidence="8" id="KW-0902">Two-component regulatory system</keyword>
<evidence type="ECO:0000256" key="5">
    <source>
        <dbReference type="ARBA" id="ARBA00022741"/>
    </source>
</evidence>
<dbReference type="Proteomes" id="UP001172082">
    <property type="component" value="Unassembled WGS sequence"/>
</dbReference>
<protein>
    <recommendedName>
        <fullName evidence="2">histidine kinase</fullName>
        <ecNumber evidence="2">2.7.13.3</ecNumber>
    </recommendedName>
</protein>
<dbReference type="EC" id="2.7.13.3" evidence="2"/>
<proteinExistence type="predicted"/>
<dbReference type="PROSITE" id="PS50109">
    <property type="entry name" value="HIS_KIN"/>
    <property type="match status" value="1"/>
</dbReference>
<evidence type="ECO:0000256" key="6">
    <source>
        <dbReference type="ARBA" id="ARBA00022777"/>
    </source>
</evidence>
<dbReference type="InterPro" id="IPR003594">
    <property type="entry name" value="HATPase_dom"/>
</dbReference>
<dbReference type="Gene3D" id="3.30.565.10">
    <property type="entry name" value="Histidine kinase-like ATPase, C-terminal domain"/>
    <property type="match status" value="1"/>
</dbReference>
<dbReference type="Pfam" id="PF00989">
    <property type="entry name" value="PAS"/>
    <property type="match status" value="1"/>
</dbReference>
<feature type="transmembrane region" description="Helical" evidence="9">
    <location>
        <begin position="7"/>
        <end position="24"/>
    </location>
</feature>
<feature type="domain" description="Histidine kinase" evidence="10">
    <location>
        <begin position="226"/>
        <end position="438"/>
    </location>
</feature>
<dbReference type="Pfam" id="PF02518">
    <property type="entry name" value="HATPase_c"/>
    <property type="match status" value="1"/>
</dbReference>
<feature type="domain" description="PAS" evidence="11">
    <location>
        <begin position="109"/>
        <end position="172"/>
    </location>
</feature>
<evidence type="ECO:0000259" key="10">
    <source>
        <dbReference type="PROSITE" id="PS50109"/>
    </source>
</evidence>
<dbReference type="PANTHER" id="PTHR43065">
    <property type="entry name" value="SENSOR HISTIDINE KINASE"/>
    <property type="match status" value="1"/>
</dbReference>
<accession>A0ABT8KRM8</accession>
<sequence length="440" mass="50867">MKPRTKLVLLIVIIHALLVLLLLSTWPENIYLVIAIEIVLLLSLLTFFQLYKRITNPLTIFSSKICHSRHHDFNSRFLKTGQPEMDKLVEACNKMIEEIQKERVHQRQQHLFLDQLIQASPTGIIILDSDQNIVTFNRAALLLFGLNENDITGKKLNTLESKLADELYHLNDGDSKVIQIDSVQYYKCQKSRFFNGGFHHYFIMLQDFTTEMLKTEKVAYEKVIRLMSHEINNSIGAINSILNSALNYKNQISKIDRVDYENALVVAIQRNESLISLMKNFADVVRISEPQKEPYDLNNLLKSTFTLMHPECQKRSIDLNVALSDTPLYFDIDVKQMEQVLLNIIKNSIEAIKKNGEIKVFFTHRSSQIILNVQDNGMGISPEIKHRLFSPFFSTKIKGQGLGLTIIKEILINHDLRFRLETNGHNLTTFQIEFKRQQVP</sequence>
<gene>
    <name evidence="12" type="ORF">QQ008_18600</name>
</gene>
<dbReference type="PANTHER" id="PTHR43065:SF10">
    <property type="entry name" value="PEROXIDE STRESS-ACTIVATED HISTIDINE KINASE MAK3"/>
    <property type="match status" value="1"/>
</dbReference>
<dbReference type="InterPro" id="IPR013767">
    <property type="entry name" value="PAS_fold"/>
</dbReference>
<evidence type="ECO:0000313" key="12">
    <source>
        <dbReference type="EMBL" id="MDN5203404.1"/>
    </source>
</evidence>
<keyword evidence="5" id="KW-0547">Nucleotide-binding</keyword>
<dbReference type="EMBL" id="JAUJEA010000007">
    <property type="protein sequence ID" value="MDN5203404.1"/>
    <property type="molecule type" value="Genomic_DNA"/>
</dbReference>
<keyword evidence="9" id="KW-0472">Membrane</keyword>
<evidence type="ECO:0000259" key="11">
    <source>
        <dbReference type="PROSITE" id="PS50112"/>
    </source>
</evidence>
<dbReference type="PRINTS" id="PR00344">
    <property type="entry name" value="BCTRLSENSOR"/>
</dbReference>
<keyword evidence="7 12" id="KW-0067">ATP-binding</keyword>
<evidence type="ECO:0000313" key="13">
    <source>
        <dbReference type="Proteomes" id="UP001172082"/>
    </source>
</evidence>
<evidence type="ECO:0000256" key="1">
    <source>
        <dbReference type="ARBA" id="ARBA00000085"/>
    </source>
</evidence>
<dbReference type="SMART" id="SM00387">
    <property type="entry name" value="HATPase_c"/>
    <property type="match status" value="1"/>
</dbReference>
<organism evidence="12 13">
    <name type="scientific">Splendidivirga corallicola</name>
    <dbReference type="NCBI Taxonomy" id="3051826"/>
    <lineage>
        <taxon>Bacteria</taxon>
        <taxon>Pseudomonadati</taxon>
        <taxon>Bacteroidota</taxon>
        <taxon>Cytophagia</taxon>
        <taxon>Cytophagales</taxon>
        <taxon>Splendidivirgaceae</taxon>
        <taxon>Splendidivirga</taxon>
    </lineage>
</organism>
<evidence type="ECO:0000256" key="8">
    <source>
        <dbReference type="ARBA" id="ARBA00023012"/>
    </source>
</evidence>
<evidence type="ECO:0000256" key="9">
    <source>
        <dbReference type="SAM" id="Phobius"/>
    </source>
</evidence>
<dbReference type="Gene3D" id="6.10.340.10">
    <property type="match status" value="1"/>
</dbReference>
<evidence type="ECO:0000256" key="3">
    <source>
        <dbReference type="ARBA" id="ARBA00022553"/>
    </source>
</evidence>
<keyword evidence="6" id="KW-0418">Kinase</keyword>
<dbReference type="InterPro" id="IPR004358">
    <property type="entry name" value="Sig_transdc_His_kin-like_C"/>
</dbReference>
<evidence type="ECO:0000256" key="7">
    <source>
        <dbReference type="ARBA" id="ARBA00022840"/>
    </source>
</evidence>
<feature type="transmembrane region" description="Helical" evidence="9">
    <location>
        <begin position="30"/>
        <end position="51"/>
    </location>
</feature>
<name>A0ABT8KRM8_9BACT</name>
<dbReference type="CDD" id="cd00130">
    <property type="entry name" value="PAS"/>
    <property type="match status" value="1"/>
</dbReference>
<dbReference type="InterPro" id="IPR036890">
    <property type="entry name" value="HATPase_C_sf"/>
</dbReference>